<reference evidence="9 10" key="1">
    <citation type="submission" date="2021-07" db="EMBL/GenBank/DDBJ databases">
        <title>Clostridium weizhouense sp. nov., an anaerobic bacterium isolated from activated sludge of Petroleum wastewater.</title>
        <authorList>
            <person name="Li Q."/>
        </authorList>
    </citation>
    <scope>NUCLEOTIDE SEQUENCE [LARGE SCALE GENOMIC DNA]</scope>
    <source>
        <strain evidence="9 10">YB-6</strain>
    </source>
</reference>
<evidence type="ECO:0000256" key="5">
    <source>
        <dbReference type="ARBA" id="ARBA00023316"/>
    </source>
</evidence>
<evidence type="ECO:0000313" key="10">
    <source>
        <dbReference type="Proteomes" id="UP001519921"/>
    </source>
</evidence>
<keyword evidence="5 6" id="KW-0961">Cell wall biogenesis/degradation</keyword>
<dbReference type="Gene3D" id="2.40.440.10">
    <property type="entry name" value="L,D-transpeptidase catalytic domain-like"/>
    <property type="match status" value="1"/>
</dbReference>
<feature type="domain" description="L,D-TPase catalytic" evidence="8">
    <location>
        <begin position="261"/>
        <end position="383"/>
    </location>
</feature>
<keyword evidence="2" id="KW-0808">Transferase</keyword>
<comment type="caution">
    <text evidence="9">The sequence shown here is derived from an EMBL/GenBank/DDBJ whole genome shotgun (WGS) entry which is preliminary data.</text>
</comment>
<proteinExistence type="predicted"/>
<dbReference type="PANTHER" id="PTHR30582">
    <property type="entry name" value="L,D-TRANSPEPTIDASE"/>
    <property type="match status" value="1"/>
</dbReference>
<dbReference type="Pfam" id="PF03734">
    <property type="entry name" value="YkuD"/>
    <property type="match status" value="1"/>
</dbReference>
<evidence type="ECO:0000259" key="8">
    <source>
        <dbReference type="PROSITE" id="PS52029"/>
    </source>
</evidence>
<evidence type="ECO:0000256" key="6">
    <source>
        <dbReference type="PROSITE-ProRule" id="PRU01373"/>
    </source>
</evidence>
<dbReference type="Proteomes" id="UP001519921">
    <property type="component" value="Unassembled WGS sequence"/>
</dbReference>
<gene>
    <name evidence="9" type="ORF">KYD98_13130</name>
</gene>
<feature type="active site" description="Nucleophile" evidence="6">
    <location>
        <position position="359"/>
    </location>
</feature>
<dbReference type="PROSITE" id="PS52029">
    <property type="entry name" value="LD_TPASE"/>
    <property type="match status" value="1"/>
</dbReference>
<dbReference type="InterPro" id="IPR038063">
    <property type="entry name" value="Transpep_catalytic_dom"/>
</dbReference>
<evidence type="ECO:0000313" key="9">
    <source>
        <dbReference type="EMBL" id="MBW6411035.1"/>
    </source>
</evidence>
<evidence type="ECO:0000256" key="4">
    <source>
        <dbReference type="ARBA" id="ARBA00022984"/>
    </source>
</evidence>
<accession>A0ABS7AQT5</accession>
<keyword evidence="10" id="KW-1185">Reference proteome</keyword>
<protein>
    <submittedName>
        <fullName evidence="9">L,D-transpeptidase</fullName>
    </submittedName>
</protein>
<keyword evidence="7" id="KW-0812">Transmembrane</keyword>
<dbReference type="CDD" id="cd16913">
    <property type="entry name" value="YkuD_like"/>
    <property type="match status" value="1"/>
</dbReference>
<organism evidence="9 10">
    <name type="scientific">Clostridium weizhouense</name>
    <dbReference type="NCBI Taxonomy" id="2859781"/>
    <lineage>
        <taxon>Bacteria</taxon>
        <taxon>Bacillati</taxon>
        <taxon>Bacillota</taxon>
        <taxon>Clostridia</taxon>
        <taxon>Eubacteriales</taxon>
        <taxon>Clostridiaceae</taxon>
        <taxon>Clostridium</taxon>
    </lineage>
</organism>
<feature type="transmembrane region" description="Helical" evidence="7">
    <location>
        <begin position="7"/>
        <end position="27"/>
    </location>
</feature>
<name>A0ABS7AQT5_9CLOT</name>
<evidence type="ECO:0000256" key="1">
    <source>
        <dbReference type="ARBA" id="ARBA00004752"/>
    </source>
</evidence>
<evidence type="ECO:0000256" key="7">
    <source>
        <dbReference type="SAM" id="Phobius"/>
    </source>
</evidence>
<keyword evidence="3 6" id="KW-0133">Cell shape</keyword>
<sequence length="383" mass="44565">MNFNKKLNKIIIYILLLFLIIGSYIFFEAYRYNKFLGNFKTIFNNNKFSQANNLLLTKEEFNPFKALMLKKDLSKYFINNLDNLKKDLDNKTLSTEEILLKINEINRYGLNKNEVSSFIDSISFLKDSINNYSNGVNLLNNKQYSEAIICFNNISSLSPNYGDSLTYLRECKNQLKDDLFNRCDELCDSDHYKQALNQLYDNAYLFEDDSELKKKIAEIKVKQQEYLDTDSKIAPAISQSFINNISTQNINTLNLKSNTPYLINISIKDQKTYIYRGTSNKWTLDRTFPCSTGIDDQNTPIGSFSIKERGEWFFSDKYKQGGKYWTQIKGNILFHSVPFAEDRTTVLDNTLNKRSSHGCIRLALNDAKWIYDNIPKDTTVIIK</sequence>
<keyword evidence="4 6" id="KW-0573">Peptidoglycan synthesis</keyword>
<comment type="pathway">
    <text evidence="1 6">Cell wall biogenesis; peptidoglycan biosynthesis.</text>
</comment>
<dbReference type="EMBL" id="JAHXPT010000011">
    <property type="protein sequence ID" value="MBW6411035.1"/>
    <property type="molecule type" value="Genomic_DNA"/>
</dbReference>
<dbReference type="SUPFAM" id="SSF141523">
    <property type="entry name" value="L,D-transpeptidase catalytic domain-like"/>
    <property type="match status" value="1"/>
</dbReference>
<keyword evidence="7" id="KW-1133">Transmembrane helix</keyword>
<dbReference type="PANTHER" id="PTHR30582:SF2">
    <property type="entry name" value="L,D-TRANSPEPTIDASE YCIB-RELATED"/>
    <property type="match status" value="1"/>
</dbReference>
<keyword evidence="7" id="KW-0472">Membrane</keyword>
<dbReference type="InterPro" id="IPR050979">
    <property type="entry name" value="LD-transpeptidase"/>
</dbReference>
<feature type="active site" description="Proton donor/acceptor" evidence="6">
    <location>
        <position position="335"/>
    </location>
</feature>
<dbReference type="InterPro" id="IPR005490">
    <property type="entry name" value="LD_TPept_cat_dom"/>
</dbReference>
<evidence type="ECO:0000256" key="3">
    <source>
        <dbReference type="ARBA" id="ARBA00022960"/>
    </source>
</evidence>
<evidence type="ECO:0000256" key="2">
    <source>
        <dbReference type="ARBA" id="ARBA00022679"/>
    </source>
</evidence>